<dbReference type="EMBL" id="FOQE01000012">
    <property type="protein sequence ID" value="SFH68482.1"/>
    <property type="molecule type" value="Genomic_DNA"/>
</dbReference>
<dbReference type="Proteomes" id="UP000198668">
    <property type="component" value="Unassembled WGS sequence"/>
</dbReference>
<gene>
    <name evidence="1" type="ORF">SAMN04489868_11223</name>
</gene>
<dbReference type="AlphaFoldDB" id="A0A1I3C1V4"/>
<accession>A0A1I3C1V4</accession>
<reference evidence="1 2" key="1">
    <citation type="submission" date="2016-10" db="EMBL/GenBank/DDBJ databases">
        <authorList>
            <person name="de Groot N.N."/>
        </authorList>
    </citation>
    <scope>NUCLEOTIDE SEQUENCE [LARGE SCALE GENOMIC DNA]</scope>
    <source>
        <strain evidence="1 2">DSM 27630</strain>
    </source>
</reference>
<evidence type="ECO:0000313" key="2">
    <source>
        <dbReference type="Proteomes" id="UP000198668"/>
    </source>
</evidence>
<dbReference type="RefSeq" id="WP_092092087.1">
    <property type="nucleotide sequence ID" value="NZ_FOQE01000012.1"/>
</dbReference>
<name>A0A1I3C1V4_9LACT</name>
<sequence>MIEFKNNIYDLSIAGLRRMLHEALDEEFYNVFEDPQEDEQEELQKAHELISAQDATKLAEHMIGYDISFMLVKEKDMIEEVLKESGYEVEKSNVSRSLYAINDSGEEVRISDHKRPAYQVKGAVGYVEHEYEKELIVEENKVTKAQLINVGFSRLGQEEYFLG</sequence>
<proteinExistence type="predicted"/>
<keyword evidence="2" id="KW-1185">Reference proteome</keyword>
<organism evidence="1 2">
    <name type="scientific">Pisciglobus halotolerans</name>
    <dbReference type="NCBI Taxonomy" id="745365"/>
    <lineage>
        <taxon>Bacteria</taxon>
        <taxon>Bacillati</taxon>
        <taxon>Bacillota</taxon>
        <taxon>Bacilli</taxon>
        <taxon>Lactobacillales</taxon>
        <taxon>Carnobacteriaceae</taxon>
    </lineage>
</organism>
<dbReference type="OrthoDB" id="9963017at2"/>
<protein>
    <submittedName>
        <fullName evidence="1">Uncharacterized protein</fullName>
    </submittedName>
</protein>
<evidence type="ECO:0000313" key="1">
    <source>
        <dbReference type="EMBL" id="SFH68482.1"/>
    </source>
</evidence>